<dbReference type="RefSeq" id="WP_121852067.1">
    <property type="nucleotide sequence ID" value="NZ_CP037952.1"/>
</dbReference>
<protein>
    <submittedName>
        <fullName evidence="2">Carboxypeptidase regulatory-like domain-containing protein</fullName>
    </submittedName>
</protein>
<evidence type="ECO:0000313" key="2">
    <source>
        <dbReference type="EMBL" id="RJY19121.1"/>
    </source>
</evidence>
<gene>
    <name evidence="2" type="ORF">D5R81_02425</name>
</gene>
<keyword evidence="3" id="KW-1185">Reference proteome</keyword>
<dbReference type="AlphaFoldDB" id="A0A3A6UJ45"/>
<accession>A0A3A6UJ45</accession>
<comment type="caution">
    <text evidence="2">The sequence shown here is derived from an EMBL/GenBank/DDBJ whole genome shotgun (WGS) entry which is preliminary data.</text>
</comment>
<dbReference type="OrthoDB" id="369088at2"/>
<keyword evidence="2" id="KW-0121">Carboxypeptidase</keyword>
<evidence type="ECO:0000313" key="3">
    <source>
        <dbReference type="Proteomes" id="UP000273022"/>
    </source>
</evidence>
<dbReference type="Proteomes" id="UP000273022">
    <property type="component" value="Unassembled WGS sequence"/>
</dbReference>
<evidence type="ECO:0000259" key="1">
    <source>
        <dbReference type="PROSITE" id="PS50835"/>
    </source>
</evidence>
<dbReference type="InterPro" id="IPR007110">
    <property type="entry name" value="Ig-like_dom"/>
</dbReference>
<dbReference type="Pfam" id="PF22352">
    <property type="entry name" value="K319L-like_PKD"/>
    <property type="match status" value="1"/>
</dbReference>
<dbReference type="Gene3D" id="2.60.40.10">
    <property type="entry name" value="Immunoglobulins"/>
    <property type="match status" value="1"/>
</dbReference>
<dbReference type="EMBL" id="QYYH01000008">
    <property type="protein sequence ID" value="RJY19121.1"/>
    <property type="molecule type" value="Genomic_DNA"/>
</dbReference>
<proteinExistence type="predicted"/>
<keyword evidence="2" id="KW-0378">Hydrolase</keyword>
<feature type="domain" description="Ig-like" evidence="1">
    <location>
        <begin position="42"/>
        <end position="128"/>
    </location>
</feature>
<dbReference type="GO" id="GO:0004180">
    <property type="term" value="F:carboxypeptidase activity"/>
    <property type="evidence" value="ECO:0007669"/>
    <property type="project" value="UniProtKB-KW"/>
</dbReference>
<name>A0A3A6UJ45_9GAMM</name>
<organism evidence="2 3">
    <name type="scientific">Parashewanella spongiae</name>
    <dbReference type="NCBI Taxonomy" id="342950"/>
    <lineage>
        <taxon>Bacteria</taxon>
        <taxon>Pseudomonadati</taxon>
        <taxon>Pseudomonadota</taxon>
        <taxon>Gammaproteobacteria</taxon>
        <taxon>Alteromonadales</taxon>
        <taxon>Shewanellaceae</taxon>
        <taxon>Parashewanella</taxon>
    </lineage>
</organism>
<reference evidence="2 3" key="1">
    <citation type="submission" date="2018-09" db="EMBL/GenBank/DDBJ databases">
        <title>Phylogeny of the Shewanellaceae, and recommendation for two new genera, Pseudoshewanella and Parashewanella.</title>
        <authorList>
            <person name="Wang G."/>
        </authorList>
    </citation>
    <scope>NUCLEOTIDE SEQUENCE [LARGE SCALE GENOMIC DNA]</scope>
    <source>
        <strain evidence="2 3">KCTC 22492</strain>
    </source>
</reference>
<dbReference type="PROSITE" id="PS50835">
    <property type="entry name" value="IG_LIKE"/>
    <property type="match status" value="1"/>
</dbReference>
<keyword evidence="2" id="KW-0645">Protease</keyword>
<sequence length="814" mass="87582">MSALEKTKLLPLAIIISTVLSGCGGNDNDDNTIIPDTPINLPPVVTAANITTAENTEATLTAAASDTDGQIASYSWRKTAGPDITLSNTTSSTLTFTAPSVSEDTDAVFEVTVTDDDGATAVATATVSITDVAEPTPQVITVRGRVTDSPIPNARVSIVVGDDDPIEVPADAEGNYEFPLTYDASRNDDFVKITALGAEEGSNIRLISNVGSVQQIQQAADETTNVVTKDDLFTVNVTNVSTAVDALMKNANNGNEIDTLAEFEKSSLEYEPDMVMPLATAIKLVIDFSDDAQQPQTVGNRAPGLPEGSDDTADLVSDLSQVQAYILSALQSNSDEYDQANSAIEGDADLITSNVGNAATLTGNFYLKASDNMFEGDRLTLNSDNSGVLRNRTLDVSPVDITWAIDESGLVLTYGDNGVLSHDNTVVLPESSTEAFEVIRTSSLIRMMSSTGDSAQVSVQHTHVTRPENATDNTDATAVSTPSFGAQLLKESILKDPNEFFDTTDAEYTIPTPSGMTEDDIVNSGVPNYVDDQYKGSGRSIMKLNFNADSDASLTRYQLDNSNEFTTQTIPVTAQVNNDNHLEANVNGQPISFDFAFFSETSPLYINGMLTSPGEGEATRATPISSYLLKKEDDTAWSATNALGIYTLNWNMDTPNKHFWIELKDNGLAVTIKTEDANDNDQLENSEFSIEAGKWEIGSDGILTIRRYSQATIPEEPGNPQSCQPDAFTPSETGNCKIWHERKWDIQSIKGNQYFVVHNHQFHELSDTLPTAGTVTGNTVYSAIDNRKWTKVGTEDSARPVAIPAELLPPANNP</sequence>
<dbReference type="PROSITE" id="PS51257">
    <property type="entry name" value="PROKAR_LIPOPROTEIN"/>
    <property type="match status" value="1"/>
</dbReference>
<dbReference type="InterPro" id="IPR013783">
    <property type="entry name" value="Ig-like_fold"/>
</dbReference>